<keyword evidence="10" id="KW-1185">Reference proteome</keyword>
<evidence type="ECO:0000313" key="11">
    <source>
        <dbReference type="RefSeq" id="XP_052744143.1"/>
    </source>
</evidence>
<keyword evidence="5" id="KW-0282">Flagellum</keyword>
<dbReference type="CDD" id="cd23766">
    <property type="entry name" value="IQCG"/>
    <property type="match status" value="1"/>
</dbReference>
<evidence type="ECO:0000256" key="2">
    <source>
        <dbReference type="ARBA" id="ARBA00008222"/>
    </source>
</evidence>
<evidence type="ECO:0000256" key="5">
    <source>
        <dbReference type="ARBA" id="ARBA00022846"/>
    </source>
</evidence>
<keyword evidence="6" id="KW-0969">Cilium</keyword>
<evidence type="ECO:0000256" key="3">
    <source>
        <dbReference type="ARBA" id="ARBA00013738"/>
    </source>
</evidence>
<reference evidence="11" key="1">
    <citation type="submission" date="2025-08" db="UniProtKB">
        <authorList>
            <consortium name="RefSeq"/>
        </authorList>
    </citation>
    <scope>IDENTIFICATION</scope>
</reference>
<comment type="similarity">
    <text evidence="2">Belongs to the DRC9 family.</text>
</comment>
<dbReference type="GeneID" id="112057487"/>
<evidence type="ECO:0000256" key="1">
    <source>
        <dbReference type="ARBA" id="ARBA00004611"/>
    </source>
</evidence>
<dbReference type="PANTHER" id="PTHR14871:SF1">
    <property type="entry name" value="DYNEIN REGULATORY COMPLEX PROTEIN 9"/>
    <property type="match status" value="1"/>
</dbReference>
<dbReference type="Pfam" id="PF00612">
    <property type="entry name" value="IQ"/>
    <property type="match status" value="1"/>
</dbReference>
<dbReference type="Proteomes" id="UP001652582">
    <property type="component" value="Chromosome 21"/>
</dbReference>
<keyword evidence="7" id="KW-0206">Cytoskeleton</keyword>
<evidence type="ECO:0000256" key="9">
    <source>
        <dbReference type="ARBA" id="ARBA00032183"/>
    </source>
</evidence>
<dbReference type="SMART" id="SM00015">
    <property type="entry name" value="IQ"/>
    <property type="match status" value="1"/>
</dbReference>
<evidence type="ECO:0000256" key="6">
    <source>
        <dbReference type="ARBA" id="ARBA00023069"/>
    </source>
</evidence>
<proteinExistence type="inferred from homology"/>
<dbReference type="PROSITE" id="PS50096">
    <property type="entry name" value="IQ"/>
    <property type="match status" value="1"/>
</dbReference>
<organism evidence="10 11">
    <name type="scientific">Bicyclus anynana</name>
    <name type="common">Squinting bush brown butterfly</name>
    <dbReference type="NCBI Taxonomy" id="110368"/>
    <lineage>
        <taxon>Eukaryota</taxon>
        <taxon>Metazoa</taxon>
        <taxon>Ecdysozoa</taxon>
        <taxon>Arthropoda</taxon>
        <taxon>Hexapoda</taxon>
        <taxon>Insecta</taxon>
        <taxon>Pterygota</taxon>
        <taxon>Neoptera</taxon>
        <taxon>Endopterygota</taxon>
        <taxon>Lepidoptera</taxon>
        <taxon>Glossata</taxon>
        <taxon>Ditrysia</taxon>
        <taxon>Papilionoidea</taxon>
        <taxon>Nymphalidae</taxon>
        <taxon>Satyrinae</taxon>
        <taxon>Satyrini</taxon>
        <taxon>Mycalesina</taxon>
        <taxon>Bicyclus</taxon>
    </lineage>
</organism>
<dbReference type="RefSeq" id="XP_052744143.1">
    <property type="nucleotide sequence ID" value="XM_052888183.1"/>
</dbReference>
<sequence length="262" mass="30936">MTTLRGYQRVGRLPYLQACLFATILEDLIPQLRILDASNTSLRIDKTILELDVLLANKFDVKISNEYKTEDINLKTLGSVKNILDKLQADRLRRDLYKQLRQLRNHIKSVCYEKNNEIQLLRANVDDGELNAGARDRYVEDWQRSRTEQHLLTMYDKEIVPAQLIQQFKQRIEQEQHVHTEIELLTNININIMEHEKFTKNWIDFKNEREANCQYLEKMTKSAITVQAWWRGLLVRNQLGPYKPTKKKAVSAKSNEKPKKKK</sequence>
<evidence type="ECO:0000256" key="4">
    <source>
        <dbReference type="ARBA" id="ARBA00022490"/>
    </source>
</evidence>
<evidence type="ECO:0000313" key="10">
    <source>
        <dbReference type="Proteomes" id="UP001652582"/>
    </source>
</evidence>
<keyword evidence="4" id="KW-0963">Cytoplasm</keyword>
<keyword evidence="8" id="KW-0966">Cell projection</keyword>
<dbReference type="PANTHER" id="PTHR14871">
    <property type="entry name" value="DYNEIN REGULATORY COMPLEX PROTEIN 9"/>
    <property type="match status" value="1"/>
</dbReference>
<dbReference type="InterPro" id="IPR042618">
    <property type="entry name" value="IQCG"/>
</dbReference>
<comment type="subcellular location">
    <subcellularLocation>
        <location evidence="1">Cytoplasm</location>
        <location evidence="1">Cytoskeleton</location>
        <location evidence="1">Flagellum axoneme</location>
    </subcellularLocation>
</comment>
<dbReference type="InterPro" id="IPR000048">
    <property type="entry name" value="IQ_motif_EF-hand-BS"/>
</dbReference>
<gene>
    <name evidence="11" type="primary">LOC112057487</name>
</gene>
<protein>
    <recommendedName>
        <fullName evidence="3">Dynein regulatory complex protein 9</fullName>
    </recommendedName>
    <alternativeName>
        <fullName evidence="9">IQ domain-containing protein G</fullName>
    </alternativeName>
</protein>
<accession>A0ABM3LYK5</accession>
<evidence type="ECO:0000256" key="7">
    <source>
        <dbReference type="ARBA" id="ARBA00023212"/>
    </source>
</evidence>
<evidence type="ECO:0000256" key="8">
    <source>
        <dbReference type="ARBA" id="ARBA00023273"/>
    </source>
</evidence>
<name>A0ABM3LYK5_BICAN</name>